<name>A0A5N5FBS8_9ROSA</name>
<evidence type="ECO:0000313" key="2">
    <source>
        <dbReference type="EMBL" id="KAB2595964.1"/>
    </source>
</evidence>
<reference evidence="2 3" key="3">
    <citation type="submission" date="2019-11" db="EMBL/GenBank/DDBJ databases">
        <title>A de novo genome assembly of a pear dwarfing rootstock.</title>
        <authorList>
            <person name="Wang F."/>
            <person name="Wang J."/>
            <person name="Li S."/>
            <person name="Zhang Y."/>
            <person name="Fang M."/>
            <person name="Ma L."/>
            <person name="Zhao Y."/>
            <person name="Jiang S."/>
        </authorList>
    </citation>
    <scope>NUCLEOTIDE SEQUENCE [LARGE SCALE GENOMIC DNA]</scope>
    <source>
        <strain evidence="2">S2</strain>
        <tissue evidence="2">Leaf</tissue>
    </source>
</reference>
<gene>
    <name evidence="2" type="ORF">D8674_031414</name>
</gene>
<protein>
    <submittedName>
        <fullName evidence="2">Nucleoporin SEH1-like</fullName>
    </submittedName>
</protein>
<comment type="caution">
    <text evidence="2">The sequence shown here is derived from an EMBL/GenBank/DDBJ whole genome shotgun (WGS) entry which is preliminary data.</text>
</comment>
<dbReference type="AlphaFoldDB" id="A0A5N5FBS8"/>
<feature type="region of interest" description="Disordered" evidence="1">
    <location>
        <begin position="71"/>
        <end position="90"/>
    </location>
</feature>
<dbReference type="EMBL" id="SMOL01000781">
    <property type="protein sequence ID" value="KAB2595964.1"/>
    <property type="molecule type" value="Genomic_DNA"/>
</dbReference>
<accession>A0A5N5FBS8</accession>
<dbReference type="Proteomes" id="UP000327157">
    <property type="component" value="Chromosome 7"/>
</dbReference>
<reference evidence="3" key="2">
    <citation type="submission" date="2019-10" db="EMBL/GenBank/DDBJ databases">
        <title>A de novo genome assembly of a pear dwarfing rootstock.</title>
        <authorList>
            <person name="Wang F."/>
            <person name="Wang J."/>
            <person name="Li S."/>
            <person name="Zhang Y."/>
            <person name="Fang M."/>
            <person name="Ma L."/>
            <person name="Zhao Y."/>
            <person name="Jiang S."/>
        </authorList>
    </citation>
    <scope>NUCLEOTIDE SEQUENCE [LARGE SCALE GENOMIC DNA]</scope>
</reference>
<proteinExistence type="predicted"/>
<evidence type="ECO:0000313" key="3">
    <source>
        <dbReference type="Proteomes" id="UP000327157"/>
    </source>
</evidence>
<organism evidence="2 3">
    <name type="scientific">Pyrus ussuriensis x Pyrus communis</name>
    <dbReference type="NCBI Taxonomy" id="2448454"/>
    <lineage>
        <taxon>Eukaryota</taxon>
        <taxon>Viridiplantae</taxon>
        <taxon>Streptophyta</taxon>
        <taxon>Embryophyta</taxon>
        <taxon>Tracheophyta</taxon>
        <taxon>Spermatophyta</taxon>
        <taxon>Magnoliopsida</taxon>
        <taxon>eudicotyledons</taxon>
        <taxon>Gunneridae</taxon>
        <taxon>Pentapetalae</taxon>
        <taxon>rosids</taxon>
        <taxon>fabids</taxon>
        <taxon>Rosales</taxon>
        <taxon>Rosaceae</taxon>
        <taxon>Amygdaloideae</taxon>
        <taxon>Maleae</taxon>
        <taxon>Pyrus</taxon>
    </lineage>
</organism>
<keyword evidence="3" id="KW-1185">Reference proteome</keyword>
<feature type="compositionally biased region" description="Basic and acidic residues" evidence="1">
    <location>
        <begin position="77"/>
        <end position="90"/>
    </location>
</feature>
<evidence type="ECO:0000256" key="1">
    <source>
        <dbReference type="SAM" id="MobiDB-lite"/>
    </source>
</evidence>
<reference evidence="2 3" key="1">
    <citation type="submission" date="2019-09" db="EMBL/GenBank/DDBJ databases">
        <authorList>
            <person name="Ou C."/>
        </authorList>
    </citation>
    <scope>NUCLEOTIDE SEQUENCE [LARGE SCALE GENOMIC DNA]</scope>
    <source>
        <strain evidence="2">S2</strain>
        <tissue evidence="2">Leaf</tissue>
    </source>
</reference>
<sequence>MELEISDFEVLEKKNEQGSRSKTAKVSSMEPMASLARVVQEGQVVPRANKGFSKFTITGALICAHDGKKYGGSWVSSKKENGREREGELQ</sequence>